<dbReference type="RefSeq" id="WP_188581904.1">
    <property type="nucleotide sequence ID" value="NZ_BMDZ01000076.1"/>
</dbReference>
<comment type="caution">
    <text evidence="2">The sequence shown here is derived from an EMBL/GenBank/DDBJ whole genome shotgun (WGS) entry which is preliminary data.</text>
</comment>
<protein>
    <recommendedName>
        <fullName evidence="4">Pyridoxamine 5'-phosphate oxidase family protein</fullName>
    </recommendedName>
</protein>
<feature type="region of interest" description="Disordered" evidence="1">
    <location>
        <begin position="210"/>
        <end position="235"/>
    </location>
</feature>
<dbReference type="SUPFAM" id="SSF50475">
    <property type="entry name" value="FMN-binding split barrel"/>
    <property type="match status" value="1"/>
</dbReference>
<evidence type="ECO:0008006" key="4">
    <source>
        <dbReference type="Google" id="ProtNLM"/>
    </source>
</evidence>
<feature type="compositionally biased region" description="Pro residues" evidence="1">
    <location>
        <begin position="8"/>
        <end position="17"/>
    </location>
</feature>
<feature type="region of interest" description="Disordered" evidence="1">
    <location>
        <begin position="1"/>
        <end position="24"/>
    </location>
</feature>
<reference evidence="3" key="1">
    <citation type="journal article" date="2019" name="Int. J. Syst. Evol. Microbiol.">
        <title>The Global Catalogue of Microorganisms (GCM) 10K type strain sequencing project: providing services to taxonomists for standard genome sequencing and annotation.</title>
        <authorList>
            <consortium name="The Broad Institute Genomics Platform"/>
            <consortium name="The Broad Institute Genome Sequencing Center for Infectious Disease"/>
            <person name="Wu L."/>
            <person name="Ma J."/>
        </authorList>
    </citation>
    <scope>NUCLEOTIDE SEQUENCE [LARGE SCALE GENOMIC DNA]</scope>
    <source>
        <strain evidence="3">CGMCC 1.10188</strain>
    </source>
</reference>
<sequence length="235" mass="25203">MTIDTDLPPAPPVPPLGSTPRTTLTRLPDRAATDRAMLNDLLDEALLAHIAFADDGQPVVLPIACWRAGDHLYIHGARKTRFMQVLADGAPASVAVTVLDGLVIARSTFNHSMNYRSAIIFGRFEPVDDPVAKAAALDAFMRHVVPGRDPHEPRPGSDQELKATHVLRIALDEVSVKWRAGPPGDQPQDMDRPVWAGVVPLALTAGTPITAPSAATRPVPPEFAAYRRPSGCARG</sequence>
<evidence type="ECO:0000313" key="2">
    <source>
        <dbReference type="EMBL" id="GGB58073.1"/>
    </source>
</evidence>
<accession>A0ABQ1J5R0</accession>
<dbReference type="PANTHER" id="PTHR34071:SF2">
    <property type="entry name" value="FLAVIN-NUCLEOTIDE-BINDING PROTEIN"/>
    <property type="match status" value="1"/>
</dbReference>
<name>A0ABQ1J5R0_9PROT</name>
<dbReference type="InterPro" id="IPR012349">
    <property type="entry name" value="Split_barrel_FMN-bd"/>
</dbReference>
<dbReference type="EMBL" id="BMDZ01000076">
    <property type="protein sequence ID" value="GGB58073.1"/>
    <property type="molecule type" value="Genomic_DNA"/>
</dbReference>
<proteinExistence type="predicted"/>
<dbReference type="Pfam" id="PF12900">
    <property type="entry name" value="Pyridox_ox_2"/>
    <property type="match status" value="1"/>
</dbReference>
<dbReference type="InterPro" id="IPR024747">
    <property type="entry name" value="Pyridox_Oxase-rel"/>
</dbReference>
<organism evidence="2 3">
    <name type="scientific">Tistrella bauzanensis</name>
    <dbReference type="NCBI Taxonomy" id="657419"/>
    <lineage>
        <taxon>Bacteria</taxon>
        <taxon>Pseudomonadati</taxon>
        <taxon>Pseudomonadota</taxon>
        <taxon>Alphaproteobacteria</taxon>
        <taxon>Geminicoccales</taxon>
        <taxon>Geminicoccaceae</taxon>
        <taxon>Tistrella</taxon>
    </lineage>
</organism>
<keyword evidence="3" id="KW-1185">Reference proteome</keyword>
<evidence type="ECO:0000313" key="3">
    <source>
        <dbReference type="Proteomes" id="UP000603352"/>
    </source>
</evidence>
<dbReference type="PANTHER" id="PTHR34071">
    <property type="entry name" value="5-NITROIMIDAZOLE ANTIBIOTICS RESISTANCE PROTEIN, NIMA-FAMILY-RELATED PROTEIN-RELATED"/>
    <property type="match status" value="1"/>
</dbReference>
<dbReference type="Proteomes" id="UP000603352">
    <property type="component" value="Unassembled WGS sequence"/>
</dbReference>
<dbReference type="Gene3D" id="2.30.110.10">
    <property type="entry name" value="Electron Transport, Fmn-binding Protein, Chain A"/>
    <property type="match status" value="1"/>
</dbReference>
<gene>
    <name evidence="2" type="ORF">GCM10011505_43670</name>
</gene>
<evidence type="ECO:0000256" key="1">
    <source>
        <dbReference type="SAM" id="MobiDB-lite"/>
    </source>
</evidence>